<protein>
    <recommendedName>
        <fullName evidence="2">Calmodulin-binding domain-containing protein</fullName>
    </recommendedName>
</protein>
<organism evidence="3 4">
    <name type="scientific">Tetracentron sinense</name>
    <name type="common">Spur-leaf</name>
    <dbReference type="NCBI Taxonomy" id="13715"/>
    <lineage>
        <taxon>Eukaryota</taxon>
        <taxon>Viridiplantae</taxon>
        <taxon>Streptophyta</taxon>
        <taxon>Embryophyta</taxon>
        <taxon>Tracheophyta</taxon>
        <taxon>Spermatophyta</taxon>
        <taxon>Magnoliopsida</taxon>
        <taxon>Trochodendrales</taxon>
        <taxon>Trochodendraceae</taxon>
        <taxon>Tetracentron</taxon>
    </lineage>
</organism>
<feature type="region of interest" description="Disordered" evidence="1">
    <location>
        <begin position="143"/>
        <end position="347"/>
    </location>
</feature>
<evidence type="ECO:0000256" key="1">
    <source>
        <dbReference type="SAM" id="MobiDB-lite"/>
    </source>
</evidence>
<dbReference type="AlphaFoldDB" id="A0A835DPT6"/>
<dbReference type="GO" id="GO:0005516">
    <property type="term" value="F:calmodulin binding"/>
    <property type="evidence" value="ECO:0007669"/>
    <property type="project" value="InterPro"/>
</dbReference>
<dbReference type="InterPro" id="IPR012417">
    <property type="entry name" value="CaM-bd_dom_pln"/>
</dbReference>
<feature type="compositionally biased region" description="Basic and acidic residues" evidence="1">
    <location>
        <begin position="243"/>
        <end position="259"/>
    </location>
</feature>
<feature type="compositionally biased region" description="Low complexity" evidence="1">
    <location>
        <begin position="284"/>
        <end position="305"/>
    </location>
</feature>
<name>A0A835DPT6_TETSI</name>
<dbReference type="SMART" id="SM01054">
    <property type="entry name" value="CaM_binding"/>
    <property type="match status" value="1"/>
</dbReference>
<accession>A0A835DPT6</accession>
<dbReference type="OrthoDB" id="766386at2759"/>
<feature type="region of interest" description="Disordered" evidence="1">
    <location>
        <begin position="97"/>
        <end position="118"/>
    </location>
</feature>
<dbReference type="PANTHER" id="PTHR33349:SF1">
    <property type="entry name" value="EMB|CAB62594.1"/>
    <property type="match status" value="1"/>
</dbReference>
<feature type="domain" description="Calmodulin-binding" evidence="2">
    <location>
        <begin position="362"/>
        <end position="475"/>
    </location>
</feature>
<sequence>MAEERIEFPVTPERTKADIGNLRRHSTGKKSTSNSGEKILPHYLRASTSSCHDFCKYGRKHAFEAKARHPIPKRIIATPAEGQDSVKGATQAEIKKKAMVKLKPSPGSKTQFPDKTKIIKLPDKPKIIKLPDRSKIIKREVPSPAKKVVISTTQASLAGEKRVVSAKRSTDLKPKPVAVKPTPSPLNPSGDLSGRKNSDVKKKVLVPPRTSLSPKPSVNRVTSLNARKNLKVVSPLKNQNRIRKAEPKQPTENEVREKTLYVIEPNTVNKSLEPAQNGTLTVQSSPSSSSSHKSSSPSISPSLLSQEEEEHELSEFTLSEADDSFSELDETENENQIETSKVEDNRGARRAAMIHPEDKDCLPHKLNFRRGKVVDLQSENNGPRRLRFRQGRVLGENQNGKGGTGRRSFRRRREVVDGDSNDTSEKVVLRHQDVHGKKDAQGLFNNVIEETASKLVETRKSKVKALVGAFETVISLQESNSTS</sequence>
<dbReference type="Proteomes" id="UP000655225">
    <property type="component" value="Unassembled WGS sequence"/>
</dbReference>
<feature type="compositionally biased region" description="Polar residues" evidence="1">
    <location>
        <begin position="210"/>
        <end position="226"/>
    </location>
</feature>
<gene>
    <name evidence="3" type="ORF">HHK36_007311</name>
</gene>
<evidence type="ECO:0000313" key="3">
    <source>
        <dbReference type="EMBL" id="KAF8408169.1"/>
    </source>
</evidence>
<dbReference type="EMBL" id="JABCRI010000004">
    <property type="protein sequence ID" value="KAF8408169.1"/>
    <property type="molecule type" value="Genomic_DNA"/>
</dbReference>
<feature type="compositionally biased region" description="Basic and acidic residues" evidence="1">
    <location>
        <begin position="159"/>
        <end position="174"/>
    </location>
</feature>
<dbReference type="OMA" id="CEHEVSK"/>
<evidence type="ECO:0000259" key="2">
    <source>
        <dbReference type="SMART" id="SM01054"/>
    </source>
</evidence>
<keyword evidence="4" id="KW-1185">Reference proteome</keyword>
<evidence type="ECO:0000313" key="4">
    <source>
        <dbReference type="Proteomes" id="UP000655225"/>
    </source>
</evidence>
<reference evidence="3 4" key="1">
    <citation type="submission" date="2020-04" db="EMBL/GenBank/DDBJ databases">
        <title>Plant Genome Project.</title>
        <authorList>
            <person name="Zhang R.-G."/>
        </authorList>
    </citation>
    <scope>NUCLEOTIDE SEQUENCE [LARGE SCALE GENOMIC DNA]</scope>
    <source>
        <strain evidence="3">YNK0</strain>
        <tissue evidence="3">Leaf</tissue>
    </source>
</reference>
<feature type="compositionally biased region" description="Acidic residues" evidence="1">
    <location>
        <begin position="320"/>
        <end position="335"/>
    </location>
</feature>
<feature type="compositionally biased region" description="Polar residues" evidence="1">
    <location>
        <begin position="266"/>
        <end position="283"/>
    </location>
</feature>
<dbReference type="Pfam" id="PF07839">
    <property type="entry name" value="CaM_binding"/>
    <property type="match status" value="1"/>
</dbReference>
<proteinExistence type="predicted"/>
<dbReference type="PANTHER" id="PTHR33349">
    <property type="entry name" value="EMB|CAB62594.1"/>
    <property type="match status" value="1"/>
</dbReference>
<feature type="compositionally biased region" description="Basic and acidic residues" evidence="1">
    <location>
        <begin position="193"/>
        <end position="202"/>
    </location>
</feature>
<comment type="caution">
    <text evidence="3">The sequence shown here is derived from an EMBL/GenBank/DDBJ whole genome shotgun (WGS) entry which is preliminary data.</text>
</comment>
<feature type="compositionally biased region" description="Basic and acidic residues" evidence="1">
    <location>
        <begin position="1"/>
        <end position="17"/>
    </location>
</feature>
<feature type="region of interest" description="Disordered" evidence="1">
    <location>
        <begin position="1"/>
        <end position="38"/>
    </location>
</feature>